<name>A0AAU7CPF2_9BACT</name>
<dbReference type="GO" id="GO:0003700">
    <property type="term" value="F:DNA-binding transcription factor activity"/>
    <property type="evidence" value="ECO:0007669"/>
    <property type="project" value="InterPro"/>
</dbReference>
<protein>
    <submittedName>
        <fullName evidence="5">AraC family transcriptional regulator</fullName>
    </submittedName>
</protein>
<proteinExistence type="predicted"/>
<feature type="domain" description="HTH araC/xylS-type" evidence="4">
    <location>
        <begin position="183"/>
        <end position="280"/>
    </location>
</feature>
<keyword evidence="2" id="KW-0238">DNA-binding</keyword>
<dbReference type="PANTHER" id="PTHR46796:SF6">
    <property type="entry name" value="ARAC SUBFAMILY"/>
    <property type="match status" value="1"/>
</dbReference>
<dbReference type="Pfam" id="PF12833">
    <property type="entry name" value="HTH_18"/>
    <property type="match status" value="1"/>
</dbReference>
<evidence type="ECO:0000259" key="4">
    <source>
        <dbReference type="PROSITE" id="PS01124"/>
    </source>
</evidence>
<dbReference type="InterPro" id="IPR009057">
    <property type="entry name" value="Homeodomain-like_sf"/>
</dbReference>
<keyword evidence="3" id="KW-0804">Transcription</keyword>
<dbReference type="InterPro" id="IPR011051">
    <property type="entry name" value="RmlC_Cupin_sf"/>
</dbReference>
<reference evidence="5" key="1">
    <citation type="submission" date="2024-05" db="EMBL/GenBank/DDBJ databases">
        <title>Planctomycetes of the genus Singulisphaera possess chitinolytic capabilities.</title>
        <authorList>
            <person name="Ivanova A."/>
        </authorList>
    </citation>
    <scope>NUCLEOTIDE SEQUENCE</scope>
    <source>
        <strain evidence="5">Ch08T</strain>
    </source>
</reference>
<dbReference type="EMBL" id="CP155447">
    <property type="protein sequence ID" value="XBH07165.1"/>
    <property type="molecule type" value="Genomic_DNA"/>
</dbReference>
<accession>A0AAU7CPF2</accession>
<dbReference type="SUPFAM" id="SSF46689">
    <property type="entry name" value="Homeodomain-like"/>
    <property type="match status" value="2"/>
</dbReference>
<evidence type="ECO:0000256" key="2">
    <source>
        <dbReference type="ARBA" id="ARBA00023125"/>
    </source>
</evidence>
<dbReference type="InterPro" id="IPR018062">
    <property type="entry name" value="HTH_AraC-typ_CS"/>
</dbReference>
<dbReference type="RefSeq" id="WP_406700008.1">
    <property type="nucleotide sequence ID" value="NZ_CP155447.1"/>
</dbReference>
<dbReference type="Gene3D" id="1.10.10.60">
    <property type="entry name" value="Homeodomain-like"/>
    <property type="match status" value="1"/>
</dbReference>
<evidence type="ECO:0000256" key="3">
    <source>
        <dbReference type="ARBA" id="ARBA00023163"/>
    </source>
</evidence>
<evidence type="ECO:0000256" key="1">
    <source>
        <dbReference type="ARBA" id="ARBA00023015"/>
    </source>
</evidence>
<dbReference type="PROSITE" id="PS00041">
    <property type="entry name" value="HTH_ARAC_FAMILY_1"/>
    <property type="match status" value="1"/>
</dbReference>
<dbReference type="SMART" id="SM00342">
    <property type="entry name" value="HTH_ARAC"/>
    <property type="match status" value="1"/>
</dbReference>
<dbReference type="PANTHER" id="PTHR46796">
    <property type="entry name" value="HTH-TYPE TRANSCRIPTIONAL ACTIVATOR RHAS-RELATED"/>
    <property type="match status" value="1"/>
</dbReference>
<dbReference type="SUPFAM" id="SSF51182">
    <property type="entry name" value="RmlC-like cupins"/>
    <property type="match status" value="1"/>
</dbReference>
<gene>
    <name evidence="5" type="ORF">V5E97_14310</name>
</gene>
<evidence type="ECO:0000313" key="5">
    <source>
        <dbReference type="EMBL" id="XBH07165.1"/>
    </source>
</evidence>
<dbReference type="GO" id="GO:0043565">
    <property type="term" value="F:sequence-specific DNA binding"/>
    <property type="evidence" value="ECO:0007669"/>
    <property type="project" value="InterPro"/>
</dbReference>
<dbReference type="AlphaFoldDB" id="A0AAU7CPF2"/>
<organism evidence="5">
    <name type="scientific">Singulisphaera sp. Ch08</name>
    <dbReference type="NCBI Taxonomy" id="3120278"/>
    <lineage>
        <taxon>Bacteria</taxon>
        <taxon>Pseudomonadati</taxon>
        <taxon>Planctomycetota</taxon>
        <taxon>Planctomycetia</taxon>
        <taxon>Isosphaerales</taxon>
        <taxon>Isosphaeraceae</taxon>
        <taxon>Singulisphaera</taxon>
    </lineage>
</organism>
<keyword evidence="1" id="KW-0805">Transcription regulation</keyword>
<dbReference type="InterPro" id="IPR050204">
    <property type="entry name" value="AraC_XylS_family_regulators"/>
</dbReference>
<dbReference type="InterPro" id="IPR018060">
    <property type="entry name" value="HTH_AraC"/>
</dbReference>
<sequence>MGDALEIVTMDRHDEGLIEGLVVRRSSPRKPAFRGRHSHDFHQITLFLSSPGHVEWHFGEGRAYSGRPAVGDMVVTPAFVPTLVRWDNPFEAVSVWLSTGLLDRVAERSGLNAARLRPAAMRRDIFAGEVARKLAHEAELGGGPSLLTESLGTALVVHLLQEYSGHDPVRPPGVAGLPEDQLRRVTDHIESHLDGDLSLARLAALAGLSPYHFARRFRAATTTPPHQYVIRRRVERARQLLLAGSDIAQAAASVGFSSQSHLHCHVRRLLGVTPGELARRAEGPPR</sequence>
<dbReference type="PROSITE" id="PS01124">
    <property type="entry name" value="HTH_ARAC_FAMILY_2"/>
    <property type="match status" value="1"/>
</dbReference>